<dbReference type="PANTHER" id="PTHR32432">
    <property type="entry name" value="CELL DIVISION PROTEIN FTSA-RELATED"/>
    <property type="match status" value="1"/>
</dbReference>
<dbReference type="Gene3D" id="3.30.420.40">
    <property type="match status" value="2"/>
</dbReference>
<dbReference type="SUPFAM" id="SSF53067">
    <property type="entry name" value="Actin-like ATPase domain"/>
    <property type="match status" value="1"/>
</dbReference>
<proteinExistence type="predicted"/>
<reference evidence="1" key="1">
    <citation type="journal article" date="2014" name="Front. Microbiol.">
        <title>High frequency of phylogenetically diverse reductive dehalogenase-homologous genes in deep subseafloor sedimentary metagenomes.</title>
        <authorList>
            <person name="Kawai M."/>
            <person name="Futagami T."/>
            <person name="Toyoda A."/>
            <person name="Takaki Y."/>
            <person name="Nishi S."/>
            <person name="Hori S."/>
            <person name="Arai W."/>
            <person name="Tsubouchi T."/>
            <person name="Morono Y."/>
            <person name="Uchiyama I."/>
            <person name="Ito T."/>
            <person name="Fujiyama A."/>
            <person name="Inagaki F."/>
            <person name="Takami H."/>
        </authorList>
    </citation>
    <scope>NUCLEOTIDE SEQUENCE</scope>
    <source>
        <strain evidence="1">Expedition CK06-06</strain>
    </source>
</reference>
<name>X0TVR2_9ZZZZ</name>
<dbReference type="PANTHER" id="PTHR32432:SF3">
    <property type="entry name" value="ETHANOLAMINE UTILIZATION PROTEIN EUTJ"/>
    <property type="match status" value="1"/>
</dbReference>
<organism evidence="1">
    <name type="scientific">marine sediment metagenome</name>
    <dbReference type="NCBI Taxonomy" id="412755"/>
    <lineage>
        <taxon>unclassified sequences</taxon>
        <taxon>metagenomes</taxon>
        <taxon>ecological metagenomes</taxon>
    </lineage>
</organism>
<dbReference type="Pfam" id="PF11104">
    <property type="entry name" value="PilM_2"/>
    <property type="match status" value="1"/>
</dbReference>
<dbReference type="EMBL" id="BARS01002040">
    <property type="protein sequence ID" value="GAF80210.1"/>
    <property type="molecule type" value="Genomic_DNA"/>
</dbReference>
<evidence type="ECO:0008006" key="2">
    <source>
        <dbReference type="Google" id="ProtNLM"/>
    </source>
</evidence>
<dbReference type="Gene3D" id="3.30.1490.300">
    <property type="match status" value="1"/>
</dbReference>
<dbReference type="InterPro" id="IPR050696">
    <property type="entry name" value="FtsA/MreB"/>
</dbReference>
<evidence type="ECO:0000313" key="1">
    <source>
        <dbReference type="EMBL" id="GAF80210.1"/>
    </source>
</evidence>
<protein>
    <recommendedName>
        <fullName evidence="2">SHS2 domain-containing protein</fullName>
    </recommendedName>
</protein>
<accession>X0TVR2</accession>
<gene>
    <name evidence="1" type="ORF">S01H1_03797</name>
</gene>
<dbReference type="AlphaFoldDB" id="X0TVR2"/>
<comment type="caution">
    <text evidence="1">The sequence shown here is derived from an EMBL/GenBank/DDBJ whole genome shotgun (WGS) entry which is preliminary data.</text>
</comment>
<dbReference type="InterPro" id="IPR005883">
    <property type="entry name" value="PilM"/>
</dbReference>
<sequence>MPADEVFIDHIKMPKIKDEAPNPAKGIWSGLSFVKYREWEHGPDDKMQEAILSKIKQKLPFDSDDVMVRYVPAEDDNVLVIAVQREKIDRHLAIYEKANLQIKSIGIWPMALANSYVSFFGRRKIDIEAIVMLLDMGANYTNVVICRHKDLLFARSIPMGAKLLESTCQPDEGQGPRTSEVINRLVLELNGCRRQFSSMHRRAQIERLIFLSGSRLAGMDSRDIYTTIAKQLEMPAQMGDCLAAVEMTDPYGSGIDRRQCQFSWAVAFGLSLWAPVLQGTTFCGNRKMGLYHSKEKRVG</sequence>
<dbReference type="InterPro" id="IPR043129">
    <property type="entry name" value="ATPase_NBD"/>
</dbReference>